<comment type="caution">
    <text evidence="1">The sequence shown here is derived from an EMBL/GenBank/DDBJ whole genome shotgun (WGS) entry which is preliminary data.</text>
</comment>
<proteinExistence type="predicted"/>
<dbReference type="EMBL" id="JAHXDN010000001">
    <property type="protein sequence ID" value="MBW4706967.1"/>
    <property type="molecule type" value="Genomic_DNA"/>
</dbReference>
<organism evidence="1 2">
    <name type="scientific">Roseobacter insulae</name>
    <dbReference type="NCBI Taxonomy" id="2859783"/>
    <lineage>
        <taxon>Bacteria</taxon>
        <taxon>Pseudomonadati</taxon>
        <taxon>Pseudomonadota</taxon>
        <taxon>Alphaproteobacteria</taxon>
        <taxon>Rhodobacterales</taxon>
        <taxon>Roseobacteraceae</taxon>
        <taxon>Roseobacter</taxon>
    </lineage>
</organism>
<dbReference type="RefSeq" id="WP_219499307.1">
    <property type="nucleotide sequence ID" value="NZ_JAHXDN010000001.1"/>
</dbReference>
<evidence type="ECO:0000313" key="1">
    <source>
        <dbReference type="EMBL" id="MBW4706967.1"/>
    </source>
</evidence>
<dbReference type="AlphaFoldDB" id="A0A9X1FT49"/>
<dbReference type="Proteomes" id="UP001138661">
    <property type="component" value="Unassembled WGS sequence"/>
</dbReference>
<protein>
    <submittedName>
        <fullName evidence="1">Flagellar protein FlgN</fullName>
    </submittedName>
</protein>
<keyword evidence="1" id="KW-0966">Cell projection</keyword>
<keyword evidence="2" id="KW-1185">Reference proteome</keyword>
<gene>
    <name evidence="1" type="ORF">KX928_04105</name>
</gene>
<keyword evidence="1" id="KW-0282">Flagellum</keyword>
<evidence type="ECO:0000313" key="2">
    <source>
        <dbReference type="Proteomes" id="UP001138661"/>
    </source>
</evidence>
<name>A0A9X1FT49_9RHOB</name>
<keyword evidence="1" id="KW-0969">Cilium</keyword>
<accession>A0A9X1FT49</accession>
<reference evidence="1" key="1">
    <citation type="submission" date="2021-07" db="EMBL/GenBank/DDBJ databases">
        <title>Roseobacter insulae sp. nov., isolated from a tidal flat.</title>
        <authorList>
            <person name="Park S."/>
            <person name="Yoon J.-H."/>
        </authorList>
    </citation>
    <scope>NUCLEOTIDE SEQUENCE</scope>
    <source>
        <strain evidence="1">YSTF-M11</strain>
    </source>
</reference>
<sequence>MAHEEFDGVMEALDDVLDAERTALLNGNLDEVGRLLERKETLIDQLAELEDGARDPLEALNTKIKRNQLLLDHALEGIRSVARRLATLRRVRSSLDTYDEHGTRQTIDMTADGVVEKRA</sequence>